<dbReference type="InterPro" id="IPR000073">
    <property type="entry name" value="AB_hydrolase_1"/>
</dbReference>
<evidence type="ECO:0000256" key="5">
    <source>
        <dbReference type="ARBA" id="ARBA00022490"/>
    </source>
</evidence>
<dbReference type="OrthoDB" id="9796770at2"/>
<feature type="domain" description="AB hydrolase-1" evidence="11">
    <location>
        <begin position="36"/>
        <end position="298"/>
    </location>
</feature>
<dbReference type="EC" id="3.4.11.5" evidence="8 10"/>
<gene>
    <name evidence="12" type="ORF">CLV72_10284</name>
</gene>
<comment type="similarity">
    <text evidence="3 8 10">Belongs to the peptidase S33 family.</text>
</comment>
<dbReference type="PRINTS" id="PR00793">
    <property type="entry name" value="PROAMNOPTASE"/>
</dbReference>
<keyword evidence="5 8" id="KW-0963">Cytoplasm</keyword>
<evidence type="ECO:0000256" key="10">
    <source>
        <dbReference type="RuleBase" id="RU003421"/>
    </source>
</evidence>
<comment type="subcellular location">
    <subcellularLocation>
        <location evidence="2 8">Cytoplasm</location>
    </subcellularLocation>
</comment>
<dbReference type="InterPro" id="IPR002410">
    <property type="entry name" value="Peptidase_S33"/>
</dbReference>
<feature type="active site" description="Proton donor" evidence="9">
    <location>
        <position position="297"/>
    </location>
</feature>
<evidence type="ECO:0000256" key="4">
    <source>
        <dbReference type="ARBA" id="ARBA00022438"/>
    </source>
</evidence>
<protein>
    <recommendedName>
        <fullName evidence="8 10">Proline iminopeptidase</fullName>
        <shortName evidence="8">PIP</shortName>
        <ecNumber evidence="8 10">3.4.11.5</ecNumber>
    </recommendedName>
    <alternativeName>
        <fullName evidence="8">Prolyl aminopeptidase</fullName>
    </alternativeName>
</protein>
<keyword evidence="6 8" id="KW-0645">Protease</keyword>
<keyword evidence="4 8" id="KW-0031">Aminopeptidase</keyword>
<dbReference type="Proteomes" id="UP000237846">
    <property type="component" value="Unassembled WGS sequence"/>
</dbReference>
<dbReference type="InterPro" id="IPR005944">
    <property type="entry name" value="Pro_iminopeptidase"/>
</dbReference>
<comment type="catalytic activity">
    <reaction evidence="1 8 10">
        <text>Release of N-terminal proline from a peptide.</text>
        <dbReference type="EC" id="3.4.11.5"/>
    </reaction>
</comment>
<sequence>MAGPYAPIEPYDHGMLDVGDGHRVYWELCGNPEGRPVVVVHGGPGSGCTPNSRRAFDPERFRIVLFDQRGCGRSTPHAGDTTAALAANTTHHLIADMERLRAHLGIERWALYGGSWGCTLSLAYAQRHPERVSAIVLVAVTMTRRSDIDWLYRGVGRFFPGEWERFRALAGGDGTDLPARYTRLLNDPDPRVHTRAAAAWADWEDTVISQEPKGRRGAYGDRPPRALLAFTRVCAHYFSHGAWLEEGELLREAHRLAGIPGALVHGRLDLGGPLSVAWDLARAWPDARLDIVEDAGHTGSPAMAEAVLRAVDGIGERTDGR</sequence>
<dbReference type="NCBIfam" id="TIGR01249">
    <property type="entry name" value="pro_imino_pep_1"/>
    <property type="match status" value="1"/>
</dbReference>
<accession>A0A2T0Q9C5</accession>
<dbReference type="GO" id="GO:0004177">
    <property type="term" value="F:aminopeptidase activity"/>
    <property type="evidence" value="ECO:0007669"/>
    <property type="project" value="UniProtKB-UniRule"/>
</dbReference>
<dbReference type="GO" id="GO:0005737">
    <property type="term" value="C:cytoplasm"/>
    <property type="evidence" value="ECO:0007669"/>
    <property type="project" value="UniProtKB-SubCell"/>
</dbReference>
<evidence type="ECO:0000256" key="7">
    <source>
        <dbReference type="ARBA" id="ARBA00022801"/>
    </source>
</evidence>
<dbReference type="EMBL" id="PVZC01000002">
    <property type="protein sequence ID" value="PRY00453.1"/>
    <property type="molecule type" value="Genomic_DNA"/>
</dbReference>
<evidence type="ECO:0000256" key="2">
    <source>
        <dbReference type="ARBA" id="ARBA00004496"/>
    </source>
</evidence>
<evidence type="ECO:0000256" key="6">
    <source>
        <dbReference type="ARBA" id="ARBA00022670"/>
    </source>
</evidence>
<dbReference type="PANTHER" id="PTHR43722">
    <property type="entry name" value="PROLINE IMINOPEPTIDASE"/>
    <property type="match status" value="1"/>
</dbReference>
<evidence type="ECO:0000256" key="1">
    <source>
        <dbReference type="ARBA" id="ARBA00001585"/>
    </source>
</evidence>
<dbReference type="InterPro" id="IPR029058">
    <property type="entry name" value="AB_hydrolase_fold"/>
</dbReference>
<name>A0A2T0Q9C5_9ACTN</name>
<evidence type="ECO:0000256" key="8">
    <source>
        <dbReference type="PIRNR" id="PIRNR006431"/>
    </source>
</evidence>
<feature type="active site" evidence="9">
    <location>
        <position position="269"/>
    </location>
</feature>
<dbReference type="PANTHER" id="PTHR43722:SF1">
    <property type="entry name" value="PROLINE IMINOPEPTIDASE"/>
    <property type="match status" value="1"/>
</dbReference>
<proteinExistence type="inferred from homology"/>
<dbReference type="PRINTS" id="PR00111">
    <property type="entry name" value="ABHYDROLASE"/>
</dbReference>
<evidence type="ECO:0000259" key="11">
    <source>
        <dbReference type="Pfam" id="PF00561"/>
    </source>
</evidence>
<dbReference type="PIRSF" id="PIRSF006431">
    <property type="entry name" value="Pept_S33"/>
    <property type="match status" value="1"/>
</dbReference>
<keyword evidence="13" id="KW-1185">Reference proteome</keyword>
<dbReference type="AlphaFoldDB" id="A0A2T0Q9C5"/>
<evidence type="ECO:0000313" key="12">
    <source>
        <dbReference type="EMBL" id="PRY00453.1"/>
    </source>
</evidence>
<dbReference type="Pfam" id="PF00561">
    <property type="entry name" value="Abhydrolase_1"/>
    <property type="match status" value="1"/>
</dbReference>
<comment type="caution">
    <text evidence="12">The sequence shown here is derived from an EMBL/GenBank/DDBJ whole genome shotgun (WGS) entry which is preliminary data.</text>
</comment>
<organism evidence="12 13">
    <name type="scientific">Allonocardiopsis opalescens</name>
    <dbReference type="NCBI Taxonomy" id="1144618"/>
    <lineage>
        <taxon>Bacteria</taxon>
        <taxon>Bacillati</taxon>
        <taxon>Actinomycetota</taxon>
        <taxon>Actinomycetes</taxon>
        <taxon>Streptosporangiales</taxon>
        <taxon>Allonocardiopsis</taxon>
    </lineage>
</organism>
<feature type="active site" description="Nucleophile" evidence="9">
    <location>
        <position position="115"/>
    </location>
</feature>
<dbReference type="RefSeq" id="WP_106241812.1">
    <property type="nucleotide sequence ID" value="NZ_PVZC01000002.1"/>
</dbReference>
<dbReference type="Gene3D" id="3.40.50.1820">
    <property type="entry name" value="alpha/beta hydrolase"/>
    <property type="match status" value="1"/>
</dbReference>
<dbReference type="GO" id="GO:0006508">
    <property type="term" value="P:proteolysis"/>
    <property type="evidence" value="ECO:0007669"/>
    <property type="project" value="UniProtKB-KW"/>
</dbReference>
<keyword evidence="7 8" id="KW-0378">Hydrolase</keyword>
<evidence type="ECO:0000313" key="13">
    <source>
        <dbReference type="Proteomes" id="UP000237846"/>
    </source>
</evidence>
<evidence type="ECO:0000256" key="3">
    <source>
        <dbReference type="ARBA" id="ARBA00010088"/>
    </source>
</evidence>
<dbReference type="SUPFAM" id="SSF53474">
    <property type="entry name" value="alpha/beta-Hydrolases"/>
    <property type="match status" value="1"/>
</dbReference>
<evidence type="ECO:0000256" key="9">
    <source>
        <dbReference type="PIRSR" id="PIRSR006431-1"/>
    </source>
</evidence>
<reference evidence="12 13" key="1">
    <citation type="submission" date="2018-03" db="EMBL/GenBank/DDBJ databases">
        <title>Genomic Encyclopedia of Archaeal and Bacterial Type Strains, Phase II (KMG-II): from individual species to whole genera.</title>
        <authorList>
            <person name="Goeker M."/>
        </authorList>
    </citation>
    <scope>NUCLEOTIDE SEQUENCE [LARGE SCALE GENOMIC DNA]</scope>
    <source>
        <strain evidence="12 13">DSM 45601</strain>
    </source>
</reference>